<dbReference type="GO" id="GO:0004343">
    <property type="term" value="F:glucosamine 6-phosphate N-acetyltransferase activity"/>
    <property type="evidence" value="ECO:0007669"/>
    <property type="project" value="TreeGrafter"/>
</dbReference>
<comment type="caution">
    <text evidence="2">The sequence shown here is derived from an EMBL/GenBank/DDBJ whole genome shotgun (WGS) entry which is preliminary data.</text>
</comment>
<dbReference type="InterPro" id="IPR000182">
    <property type="entry name" value="GNAT_dom"/>
</dbReference>
<dbReference type="InterPro" id="IPR016181">
    <property type="entry name" value="Acyl_CoA_acyltransferase"/>
</dbReference>
<name>A0A5C5X6L3_9PLAN</name>
<evidence type="ECO:0000313" key="2">
    <source>
        <dbReference type="EMBL" id="TWT58676.1"/>
    </source>
</evidence>
<keyword evidence="2" id="KW-0808">Transferase</keyword>
<dbReference type="CDD" id="cd04301">
    <property type="entry name" value="NAT_SF"/>
    <property type="match status" value="1"/>
</dbReference>
<dbReference type="PROSITE" id="PS51186">
    <property type="entry name" value="GNAT"/>
    <property type="match status" value="1"/>
</dbReference>
<dbReference type="InterPro" id="IPR039143">
    <property type="entry name" value="GNPNAT1-like"/>
</dbReference>
<dbReference type="RefSeq" id="WP_146509230.1">
    <property type="nucleotide sequence ID" value="NZ_SIHI01000001.1"/>
</dbReference>
<evidence type="ECO:0000313" key="3">
    <source>
        <dbReference type="Proteomes" id="UP000317243"/>
    </source>
</evidence>
<dbReference type="EMBL" id="SIHI01000001">
    <property type="protein sequence ID" value="TWT58676.1"/>
    <property type="molecule type" value="Genomic_DNA"/>
</dbReference>
<dbReference type="OrthoDB" id="9796171at2"/>
<feature type="domain" description="N-acetyltransferase" evidence="1">
    <location>
        <begin position="4"/>
        <end position="141"/>
    </location>
</feature>
<accession>A0A5C5X6L3</accession>
<dbReference type="Proteomes" id="UP000317243">
    <property type="component" value="Unassembled WGS sequence"/>
</dbReference>
<dbReference type="Gene3D" id="3.40.630.30">
    <property type="match status" value="1"/>
</dbReference>
<gene>
    <name evidence="2" type="primary">yjcF</name>
    <name evidence="2" type="ORF">KOR42_20580</name>
</gene>
<keyword evidence="3" id="KW-1185">Reference proteome</keyword>
<organism evidence="2 3">
    <name type="scientific">Thalassoglobus neptunius</name>
    <dbReference type="NCBI Taxonomy" id="1938619"/>
    <lineage>
        <taxon>Bacteria</taxon>
        <taxon>Pseudomonadati</taxon>
        <taxon>Planctomycetota</taxon>
        <taxon>Planctomycetia</taxon>
        <taxon>Planctomycetales</taxon>
        <taxon>Planctomycetaceae</taxon>
        <taxon>Thalassoglobus</taxon>
    </lineage>
</organism>
<sequence>MSRSIWVGSFEELGPIVIPIREQVFVVEQGVPPEIERDDRDEVSQHVVLVEDGLFVGTGRIDLEHDGKIGRLAVLERSRNRNFGTLIMRALEEIAKREDLVSVWLHSQTVVIPFYRQLGYVEDGDSFTEAGISHVLMRKEL</sequence>
<protein>
    <submittedName>
        <fullName evidence="2">Putative N-acetyltransferase YjcF</fullName>
        <ecNumber evidence="2">2.3.1.-</ecNumber>
    </submittedName>
</protein>
<dbReference type="Pfam" id="PF13673">
    <property type="entry name" value="Acetyltransf_10"/>
    <property type="match status" value="1"/>
</dbReference>
<evidence type="ECO:0000259" key="1">
    <source>
        <dbReference type="PROSITE" id="PS51186"/>
    </source>
</evidence>
<dbReference type="AlphaFoldDB" id="A0A5C5X6L3"/>
<dbReference type="SUPFAM" id="SSF55729">
    <property type="entry name" value="Acyl-CoA N-acyltransferases (Nat)"/>
    <property type="match status" value="1"/>
</dbReference>
<dbReference type="PANTHER" id="PTHR13355">
    <property type="entry name" value="GLUCOSAMINE 6-PHOSPHATE N-ACETYLTRANSFERASE"/>
    <property type="match status" value="1"/>
</dbReference>
<dbReference type="PANTHER" id="PTHR13355:SF11">
    <property type="entry name" value="GLUCOSAMINE 6-PHOSPHATE N-ACETYLTRANSFERASE"/>
    <property type="match status" value="1"/>
</dbReference>
<proteinExistence type="predicted"/>
<reference evidence="2 3" key="1">
    <citation type="submission" date="2019-02" db="EMBL/GenBank/DDBJ databases">
        <title>Deep-cultivation of Planctomycetes and their phenomic and genomic characterization uncovers novel biology.</title>
        <authorList>
            <person name="Wiegand S."/>
            <person name="Jogler M."/>
            <person name="Boedeker C."/>
            <person name="Pinto D."/>
            <person name="Vollmers J."/>
            <person name="Rivas-Marin E."/>
            <person name="Kohn T."/>
            <person name="Peeters S.H."/>
            <person name="Heuer A."/>
            <person name="Rast P."/>
            <person name="Oberbeckmann S."/>
            <person name="Bunk B."/>
            <person name="Jeske O."/>
            <person name="Meyerdierks A."/>
            <person name="Storesund J.E."/>
            <person name="Kallscheuer N."/>
            <person name="Luecker S."/>
            <person name="Lage O.M."/>
            <person name="Pohl T."/>
            <person name="Merkel B.J."/>
            <person name="Hornburger P."/>
            <person name="Mueller R.-W."/>
            <person name="Bruemmer F."/>
            <person name="Labrenz M."/>
            <person name="Spormann A.M."/>
            <person name="Op Den Camp H."/>
            <person name="Overmann J."/>
            <person name="Amann R."/>
            <person name="Jetten M.S.M."/>
            <person name="Mascher T."/>
            <person name="Medema M.H."/>
            <person name="Devos D.P."/>
            <person name="Kaster A.-K."/>
            <person name="Ovreas L."/>
            <person name="Rohde M."/>
            <person name="Galperin M.Y."/>
            <person name="Jogler C."/>
        </authorList>
    </citation>
    <scope>NUCLEOTIDE SEQUENCE [LARGE SCALE GENOMIC DNA]</scope>
    <source>
        <strain evidence="2 3">KOR42</strain>
    </source>
</reference>
<dbReference type="EC" id="2.3.1.-" evidence="2"/>
<keyword evidence="2" id="KW-0012">Acyltransferase</keyword>